<reference evidence="1 2" key="1">
    <citation type="submission" date="2024-09" db="EMBL/GenBank/DDBJ databases">
        <authorList>
            <person name="Sun Q."/>
            <person name="Mori K."/>
        </authorList>
    </citation>
    <scope>NUCLEOTIDE SEQUENCE [LARGE SCALE GENOMIC DNA]</scope>
    <source>
        <strain evidence="1 2">NCAIM B.02301</strain>
    </source>
</reference>
<name>A0ABV6NQA4_9BACI</name>
<keyword evidence="2" id="KW-1185">Reference proteome</keyword>
<accession>A0ABV6NQA4</accession>
<sequence length="150" mass="17561">MKKRVGFTLQPDVVKQVKALIDENKYSKIIRSFFHGQYELPKNIGELSSFQKVETAAEPIRLDQDTIDLLDEYVKQAKNQGVKANRSLIMRHGFSELLKHLREEEGYKSSQRKRVSFYFPKGTAEALYRYVSRADRNTVVNQFILQEYQP</sequence>
<dbReference type="RefSeq" id="WP_390187709.1">
    <property type="nucleotide sequence ID" value="NZ_JBHLTR010000119.1"/>
</dbReference>
<dbReference type="Proteomes" id="UP001589833">
    <property type="component" value="Unassembled WGS sequence"/>
</dbReference>
<feature type="non-terminal residue" evidence="1">
    <location>
        <position position="150"/>
    </location>
</feature>
<proteinExistence type="predicted"/>
<evidence type="ECO:0000313" key="1">
    <source>
        <dbReference type="EMBL" id="MFC0562253.1"/>
    </source>
</evidence>
<gene>
    <name evidence="1" type="ORF">ACFFH4_25780</name>
</gene>
<dbReference type="EMBL" id="JBHLTR010000119">
    <property type="protein sequence ID" value="MFC0562253.1"/>
    <property type="molecule type" value="Genomic_DNA"/>
</dbReference>
<protein>
    <submittedName>
        <fullName evidence="1">Uncharacterized protein</fullName>
    </submittedName>
</protein>
<comment type="caution">
    <text evidence="1">The sequence shown here is derived from an EMBL/GenBank/DDBJ whole genome shotgun (WGS) entry which is preliminary data.</text>
</comment>
<evidence type="ECO:0000313" key="2">
    <source>
        <dbReference type="Proteomes" id="UP001589833"/>
    </source>
</evidence>
<organism evidence="1 2">
    <name type="scientific">Halalkalibacter alkalisediminis</name>
    <dbReference type="NCBI Taxonomy" id="935616"/>
    <lineage>
        <taxon>Bacteria</taxon>
        <taxon>Bacillati</taxon>
        <taxon>Bacillota</taxon>
        <taxon>Bacilli</taxon>
        <taxon>Bacillales</taxon>
        <taxon>Bacillaceae</taxon>
        <taxon>Halalkalibacter</taxon>
    </lineage>
</organism>